<evidence type="ECO:0000259" key="1">
    <source>
        <dbReference type="Pfam" id="PF13521"/>
    </source>
</evidence>
<feature type="domain" description="NadR/Ttd14 AAA" evidence="1">
    <location>
        <begin position="24"/>
        <end position="182"/>
    </location>
</feature>
<dbReference type="Gene3D" id="3.40.50.300">
    <property type="entry name" value="P-loop containing nucleotide triphosphate hydrolases"/>
    <property type="match status" value="1"/>
</dbReference>
<dbReference type="SUPFAM" id="SSF52540">
    <property type="entry name" value="P-loop containing nucleoside triphosphate hydrolases"/>
    <property type="match status" value="1"/>
</dbReference>
<name>A0A844M1N4_9GAMM</name>
<evidence type="ECO:0000313" key="2">
    <source>
        <dbReference type="EMBL" id="MUG32852.1"/>
    </source>
</evidence>
<dbReference type="AlphaFoldDB" id="A0A844M1N4"/>
<dbReference type="InterPro" id="IPR038727">
    <property type="entry name" value="NadR/Ttd14_AAA_dom"/>
</dbReference>
<proteinExistence type="predicted"/>
<dbReference type="PANTHER" id="PTHR37512:SF1">
    <property type="entry name" value="NADR_TTD14 AAA DOMAIN-CONTAINING PROTEIN"/>
    <property type="match status" value="1"/>
</dbReference>
<dbReference type="EMBL" id="WFKQ01000007">
    <property type="protein sequence ID" value="MUG32852.1"/>
    <property type="molecule type" value="Genomic_DNA"/>
</dbReference>
<organism evidence="2 3">
    <name type="scientific">Psychrobacter sanguinis</name>
    <dbReference type="NCBI Taxonomy" id="861445"/>
    <lineage>
        <taxon>Bacteria</taxon>
        <taxon>Pseudomonadati</taxon>
        <taxon>Pseudomonadota</taxon>
        <taxon>Gammaproteobacteria</taxon>
        <taxon>Moraxellales</taxon>
        <taxon>Moraxellaceae</taxon>
        <taxon>Psychrobacter</taxon>
    </lineage>
</organism>
<reference evidence="2 3" key="1">
    <citation type="journal article" date="2019" name="PLoS ONE">
        <title>Pup mortality in New Zealand sea lions (Phocarctos hookeri) at Enderby Island, Auckland Islands, 2013-18.</title>
        <authorList>
            <person name="Michael S.A."/>
            <person name="Hayman D.T.S."/>
            <person name="Gray R."/>
            <person name="Zhang J."/>
            <person name="Rogers L."/>
            <person name="Roe W.D."/>
        </authorList>
    </citation>
    <scope>NUCLEOTIDE SEQUENCE [LARGE SCALE GENOMIC DNA]</scope>
    <source>
        <strain evidence="2 3">SM868</strain>
    </source>
</reference>
<accession>A0A844M1N4</accession>
<gene>
    <name evidence="2" type="ORF">GB996_08575</name>
</gene>
<comment type="caution">
    <text evidence="2">The sequence shown here is derived from an EMBL/GenBank/DDBJ whole genome shotgun (WGS) entry which is preliminary data.</text>
</comment>
<dbReference type="InterPro" id="IPR052735">
    <property type="entry name" value="NAD_biosynth-regulator"/>
</dbReference>
<evidence type="ECO:0000313" key="3">
    <source>
        <dbReference type="Proteomes" id="UP000442109"/>
    </source>
</evidence>
<dbReference type="Proteomes" id="UP000442109">
    <property type="component" value="Unassembled WGS sequence"/>
</dbReference>
<dbReference type="Pfam" id="PF13521">
    <property type="entry name" value="AAA_28"/>
    <property type="match status" value="1"/>
</dbReference>
<dbReference type="PANTHER" id="PTHR37512">
    <property type="entry name" value="TRIFUNCTIONAL NAD BIOSYNTHESIS/REGULATOR PROTEIN NADR"/>
    <property type="match status" value="1"/>
</dbReference>
<dbReference type="InterPro" id="IPR027417">
    <property type="entry name" value="P-loop_NTPase"/>
</dbReference>
<protein>
    <submittedName>
        <fullName evidence="2">AAA family ATPase</fullName>
    </submittedName>
</protein>
<keyword evidence="3" id="KW-1185">Reference proteome</keyword>
<dbReference type="OrthoDB" id="3249147at2"/>
<dbReference type="RefSeq" id="WP_155587410.1">
    <property type="nucleotide sequence ID" value="NZ_WFKQ01000007.1"/>
</dbReference>
<sequence>MPIKVSQAHLEAELQQHMPAGIKKVLILGAESTGKTTLCQDLAQHYQTQWVIEYMRPYLQHKWDTTQSVCEWQDLMPIAYGQVATENQQAAVANRYLFCDTALFEIMVYAYWYYNECPAALKAAALSHHYDLILLTQVDVPWVADDLRDAPQQREQITQAFIDALTEHNKPFLRIGGTRQARVKQVTQWLDAGL</sequence>